<evidence type="ECO:0000259" key="2">
    <source>
        <dbReference type="SMART" id="SM01292"/>
    </source>
</evidence>
<accession>A0A8H3Z376</accession>
<dbReference type="InterPro" id="IPR040185">
    <property type="entry name" value="Far11/STRP"/>
</dbReference>
<dbReference type="Pfam" id="PF11882">
    <property type="entry name" value="DUF3402"/>
    <property type="match status" value="1"/>
</dbReference>
<gene>
    <name evidence="4" type="ORF">EG328_001094</name>
</gene>
<organism evidence="4 5">
    <name type="scientific">Venturia inaequalis</name>
    <name type="common">Apple scab fungus</name>
    <dbReference type="NCBI Taxonomy" id="5025"/>
    <lineage>
        <taxon>Eukaryota</taxon>
        <taxon>Fungi</taxon>
        <taxon>Dikarya</taxon>
        <taxon>Ascomycota</taxon>
        <taxon>Pezizomycotina</taxon>
        <taxon>Dothideomycetes</taxon>
        <taxon>Pleosporomycetidae</taxon>
        <taxon>Venturiales</taxon>
        <taxon>Venturiaceae</taxon>
        <taxon>Venturia</taxon>
    </lineage>
</organism>
<evidence type="ECO:0000259" key="3">
    <source>
        <dbReference type="SMART" id="SM01293"/>
    </source>
</evidence>
<comment type="caution">
    <text evidence="4">The sequence shown here is derived from an EMBL/GenBank/DDBJ whole genome shotgun (WGS) entry which is preliminary data.</text>
</comment>
<dbReference type="Pfam" id="PF07923">
    <property type="entry name" value="N1221"/>
    <property type="match status" value="1"/>
</dbReference>
<feature type="region of interest" description="Disordered" evidence="1">
    <location>
        <begin position="234"/>
        <end position="260"/>
    </location>
</feature>
<feature type="domain" description="Far11/STRP C-terminal" evidence="3">
    <location>
        <begin position="564"/>
        <end position="1011"/>
    </location>
</feature>
<dbReference type="Proteomes" id="UP000447873">
    <property type="component" value="Unassembled WGS sequence"/>
</dbReference>
<feature type="region of interest" description="Disordered" evidence="1">
    <location>
        <begin position="803"/>
        <end position="851"/>
    </location>
</feature>
<evidence type="ECO:0000313" key="5">
    <source>
        <dbReference type="Proteomes" id="UP000447873"/>
    </source>
</evidence>
<evidence type="ECO:0000313" key="4">
    <source>
        <dbReference type="EMBL" id="KAE9979062.1"/>
    </source>
</evidence>
<proteinExistence type="predicted"/>
<evidence type="ECO:0000256" key="1">
    <source>
        <dbReference type="SAM" id="MobiDB-lite"/>
    </source>
</evidence>
<feature type="compositionally biased region" description="Pro residues" evidence="1">
    <location>
        <begin position="77"/>
        <end position="91"/>
    </location>
</feature>
<feature type="domain" description="Far11/STRP N-terminal" evidence="2">
    <location>
        <begin position="121"/>
        <end position="462"/>
    </location>
</feature>
<feature type="compositionally biased region" description="Low complexity" evidence="1">
    <location>
        <begin position="806"/>
        <end position="815"/>
    </location>
</feature>
<dbReference type="PANTHER" id="PTHR13239">
    <property type="entry name" value="PROTEIN REQUIRED FOR HYPHAL ANASTOMOSIS HAM-2"/>
    <property type="match status" value="1"/>
</dbReference>
<dbReference type="AlphaFoldDB" id="A0A8H3Z376"/>
<feature type="region of interest" description="Disordered" evidence="1">
    <location>
        <begin position="1"/>
        <end position="101"/>
    </location>
</feature>
<dbReference type="GO" id="GO:0005829">
    <property type="term" value="C:cytosol"/>
    <property type="evidence" value="ECO:0007669"/>
    <property type="project" value="TreeGrafter"/>
</dbReference>
<reference evidence="4 5" key="1">
    <citation type="submission" date="2018-12" db="EMBL/GenBank/DDBJ databases">
        <title>Venturia inaequalis Genome Resource.</title>
        <authorList>
            <person name="Lichtner F.J."/>
        </authorList>
    </citation>
    <scope>NUCLEOTIDE SEQUENCE [LARGE SCALE GENOMIC DNA]</scope>
    <source>
        <strain evidence="4 5">120213</strain>
    </source>
</reference>
<dbReference type="SMART" id="SM01292">
    <property type="entry name" value="N1221"/>
    <property type="match status" value="1"/>
</dbReference>
<dbReference type="InterPro" id="IPR021819">
    <property type="entry name" value="Far11/STRP_C"/>
</dbReference>
<feature type="compositionally biased region" description="Polar residues" evidence="1">
    <location>
        <begin position="31"/>
        <end position="47"/>
    </location>
</feature>
<feature type="compositionally biased region" description="Low complexity" evidence="1">
    <location>
        <begin position="237"/>
        <end position="251"/>
    </location>
</feature>
<feature type="region of interest" description="Disordered" evidence="1">
    <location>
        <begin position="608"/>
        <end position="633"/>
    </location>
</feature>
<dbReference type="GO" id="GO:0007010">
    <property type="term" value="P:cytoskeleton organization"/>
    <property type="evidence" value="ECO:0007669"/>
    <property type="project" value="TreeGrafter"/>
</dbReference>
<dbReference type="EMBL" id="WNWS01000124">
    <property type="protein sequence ID" value="KAE9979062.1"/>
    <property type="molecule type" value="Genomic_DNA"/>
</dbReference>
<feature type="compositionally biased region" description="Acidic residues" evidence="1">
    <location>
        <begin position="1"/>
        <end position="11"/>
    </location>
</feature>
<feature type="compositionally biased region" description="Basic and acidic residues" evidence="1">
    <location>
        <begin position="410"/>
        <end position="425"/>
    </location>
</feature>
<feature type="compositionally biased region" description="Low complexity" evidence="1">
    <location>
        <begin position="12"/>
        <end position="24"/>
    </location>
</feature>
<dbReference type="PANTHER" id="PTHR13239:SF4">
    <property type="entry name" value="AT25231P"/>
    <property type="match status" value="1"/>
</dbReference>
<feature type="compositionally biased region" description="Basic and acidic residues" evidence="1">
    <location>
        <begin position="610"/>
        <end position="629"/>
    </location>
</feature>
<feature type="region of interest" description="Disordered" evidence="1">
    <location>
        <begin position="410"/>
        <end position="431"/>
    </location>
</feature>
<dbReference type="SMART" id="SM01293">
    <property type="entry name" value="DUF3402"/>
    <property type="match status" value="1"/>
</dbReference>
<sequence length="1105" mass="124333">MDAFSDADEASQDQSLQQLAADLDMILPPSDMTNARSNAENIRSTTETVERLLDGSSQTTTPAPAGGRPPLRREASAPPPSQPPPPAPAPPEMSELSGNPTDSLSIMQLRRLVTEMPRIEPTPYAFTYQDAATLPEELEEWFAYSNEEKANILRAQSSFDAEWRAYNNRAFTGDQDESLDWRTTPLEKRREYMSKLIEGLQETDLAKRLRQLEALVYLCLGCWKETAGLKSRNYTHSASSSISQPSASPDMSDSRPTISAEKQREKAVKAIYSKSGVQLDWLKTNTLMLFEIKALQPIFDVVRDACLRECQLTFGVKFGEQRHADRDREARDLTERLALRAQIMTLEPNLLIFLGDIMNKLRWDPSIRGVLQKIDLKDQTERGPSSKLLLVTWKSVLVCLGGLPEVKKAKDSFQDPRKEDKKDKGPMITASPLDYHSFRQEISSKYPAYNPPPAYFPMEPDTKSMLPPLRVNPSKPTSTTVPGQPAQHGTSILHQPVHIATPAPSPPPSPQVGKGGKKQNYQTNNLFPFFYPPLDESSNQIGGKGSTTMQDVLVGRKWQGSDIPTSILEAAQLFSGRMVATRALKQLWEERVEFMKFERGWTGAEDDEDIRPMKLESSEEEKKADESSKNYDGSVTERLQAVENFYRDGLPHLQSIVMVLMKSILVTVTNLITNPAPSGVQGGFHFQQENPTGTQNKIETNGVTNEIMFDVSKLGNDELDRIRGEEIAAKAVTGLLLLLLKWFKVSHVLKFEYLTQLLVDANYIPVVLKLLSQQEVEKLINYKCENEDYNFFQYCRSHSRTGLQEETTSPAVSDSSSEEDEAVPPPIRRRRDEEEKQPPPEPMIPPAVDELGIPTTALPSEPITSFSWRNFYSSINFLRILQKICKRKVHRAVMLVSYKSMTHLKKTLKVPQPELRLYTLKLFKDQVPYCGRKWRQSNMRIITAIYLHCRPTLRDDWLSSQDVDQDVEQSVPMEQSLRSLTHWFNLRRWPEGMGAVRGVLKEEQDFFWRELDKSGGWEAMTGLGLPMRGSLVDESDGGWGNGGGVEGMQSLTLGGPLEGWPGTGKSGFGALVQGDADVVCSRFLCLYAGGDVDRWTVDATEEERK</sequence>
<dbReference type="InterPro" id="IPR012486">
    <property type="entry name" value="Far11/STRP_N"/>
</dbReference>
<protein>
    <submittedName>
        <fullName evidence="4">Uncharacterized protein</fullName>
    </submittedName>
</protein>
<feature type="compositionally biased region" description="Low complexity" evidence="1">
    <location>
        <begin position="59"/>
        <end position="69"/>
    </location>
</feature>
<name>A0A8H3Z376_VENIN</name>